<evidence type="ECO:0000256" key="4">
    <source>
        <dbReference type="ARBA" id="ARBA00022448"/>
    </source>
</evidence>
<dbReference type="GO" id="GO:0006886">
    <property type="term" value="P:intracellular protein transport"/>
    <property type="evidence" value="ECO:0007669"/>
    <property type="project" value="InterPro"/>
</dbReference>
<feature type="region of interest" description="Disordered" evidence="10">
    <location>
        <begin position="1"/>
        <end position="25"/>
    </location>
</feature>
<keyword evidence="12" id="KW-1185">Reference proteome</keyword>
<dbReference type="Pfam" id="PF10191">
    <property type="entry name" value="COG7"/>
    <property type="match status" value="1"/>
</dbReference>
<accession>A0A9P6LXD8</accession>
<dbReference type="Proteomes" id="UP000749646">
    <property type="component" value="Unassembled WGS sequence"/>
</dbReference>
<keyword evidence="5" id="KW-0653">Protein transport</keyword>
<feature type="region of interest" description="Disordered" evidence="10">
    <location>
        <begin position="462"/>
        <end position="503"/>
    </location>
</feature>
<reference evidence="11" key="1">
    <citation type="journal article" date="2020" name="Fungal Divers.">
        <title>Resolving the Mortierellaceae phylogeny through synthesis of multi-gene phylogenetics and phylogenomics.</title>
        <authorList>
            <person name="Vandepol N."/>
            <person name="Liber J."/>
            <person name="Desiro A."/>
            <person name="Na H."/>
            <person name="Kennedy M."/>
            <person name="Barry K."/>
            <person name="Grigoriev I.V."/>
            <person name="Miller A.N."/>
            <person name="O'Donnell K."/>
            <person name="Stajich J.E."/>
            <person name="Bonito G."/>
        </authorList>
    </citation>
    <scope>NUCLEOTIDE SEQUENCE</scope>
    <source>
        <strain evidence="11">MES-2147</strain>
    </source>
</reference>
<feature type="compositionally biased region" description="Low complexity" evidence="10">
    <location>
        <begin position="110"/>
        <end position="142"/>
    </location>
</feature>
<evidence type="ECO:0000256" key="6">
    <source>
        <dbReference type="ARBA" id="ARBA00023034"/>
    </source>
</evidence>
<dbReference type="OrthoDB" id="249612at2759"/>
<gene>
    <name evidence="11" type="ORF">BGZ65_007148</name>
</gene>
<proteinExistence type="inferred from homology"/>
<dbReference type="GO" id="GO:0017119">
    <property type="term" value="C:Golgi transport complex"/>
    <property type="evidence" value="ECO:0007669"/>
    <property type="project" value="InterPro"/>
</dbReference>
<comment type="caution">
    <text evidence="11">The sequence shown here is derived from an EMBL/GenBank/DDBJ whole genome shotgun (WGS) entry which is preliminary data.</text>
</comment>
<sequence>MARPPALSQLSGSTSQGPGPAIDPAFTAPSFDAKVWINAMFNTALTHQDESVASTPSSATVGTNGALNSSASSAGLDSAEASLDVSLDLLQTPALDPVLDDGKSHVDQDSLSTQRSSATSQQQQQQHQTSVTTSSSRSQSALLTQHATTHLTKLHILASQTSNALTATTQDMVKLLPRLTHELDQLRQETKTLQEGIRLVRNDINSVDSADTTQALDRLKYLDLVKTRMEATHAALREAENWRNLEAEANDILAKGDFTRAATRLSEAERSLVVYKNTNVEGDRMELLLALKNQLEQQVMSKVKEALDQKDTAGCQTLINVFALIGRQQKFQEYYISQRRAPLLEQWRTLTGAMNMSSRGAAIETRQQGSTRDKDFVNVLQTFYKDASNMLHDEFAWITSIFSDPVATIHSLVRDIFSHMEPNMQSALQHIIKTQGDEASLPVLIAAFTATESFGTRMERIVSQPLVGNQREPSGNRPRAGALDQDSESKESKGAHFARSTIG</sequence>
<comment type="similarity">
    <text evidence="2">Belongs to the COG7 family.</text>
</comment>
<name>A0A9P6LXD8_9FUNG</name>
<dbReference type="GO" id="GO:0007030">
    <property type="term" value="P:Golgi organization"/>
    <property type="evidence" value="ECO:0007669"/>
    <property type="project" value="TreeGrafter"/>
</dbReference>
<evidence type="ECO:0000256" key="2">
    <source>
        <dbReference type="ARBA" id="ARBA00005831"/>
    </source>
</evidence>
<dbReference type="AlphaFoldDB" id="A0A9P6LXD8"/>
<dbReference type="GO" id="GO:0006890">
    <property type="term" value="P:retrograde vesicle-mediated transport, Golgi to endoplasmic reticulum"/>
    <property type="evidence" value="ECO:0007669"/>
    <property type="project" value="TreeGrafter"/>
</dbReference>
<dbReference type="EMBL" id="JAAAHW010007266">
    <property type="protein sequence ID" value="KAF9949674.1"/>
    <property type="molecule type" value="Genomic_DNA"/>
</dbReference>
<dbReference type="InterPro" id="IPR019335">
    <property type="entry name" value="COG7"/>
</dbReference>
<evidence type="ECO:0000313" key="12">
    <source>
        <dbReference type="Proteomes" id="UP000749646"/>
    </source>
</evidence>
<dbReference type="GO" id="GO:0000139">
    <property type="term" value="C:Golgi membrane"/>
    <property type="evidence" value="ECO:0007669"/>
    <property type="project" value="UniProtKB-SubCell"/>
</dbReference>
<feature type="compositionally biased region" description="Polar residues" evidence="10">
    <location>
        <begin position="8"/>
        <end position="17"/>
    </location>
</feature>
<evidence type="ECO:0000256" key="9">
    <source>
        <dbReference type="SAM" id="Coils"/>
    </source>
</evidence>
<keyword evidence="7" id="KW-0472">Membrane</keyword>
<evidence type="ECO:0000256" key="10">
    <source>
        <dbReference type="SAM" id="MobiDB-lite"/>
    </source>
</evidence>
<evidence type="ECO:0000256" key="3">
    <source>
        <dbReference type="ARBA" id="ARBA00020984"/>
    </source>
</evidence>
<protein>
    <recommendedName>
        <fullName evidence="3">Conserved oligomeric Golgi complex subunit 7</fullName>
    </recommendedName>
    <alternativeName>
        <fullName evidence="8">Component of oligomeric Golgi complex 7</fullName>
    </alternativeName>
</protein>
<evidence type="ECO:0000313" key="11">
    <source>
        <dbReference type="EMBL" id="KAF9949674.1"/>
    </source>
</evidence>
<organism evidence="11 12">
    <name type="scientific">Modicella reniformis</name>
    <dbReference type="NCBI Taxonomy" id="1440133"/>
    <lineage>
        <taxon>Eukaryota</taxon>
        <taxon>Fungi</taxon>
        <taxon>Fungi incertae sedis</taxon>
        <taxon>Mucoromycota</taxon>
        <taxon>Mortierellomycotina</taxon>
        <taxon>Mortierellomycetes</taxon>
        <taxon>Mortierellales</taxon>
        <taxon>Mortierellaceae</taxon>
        <taxon>Modicella</taxon>
    </lineage>
</organism>
<evidence type="ECO:0000256" key="7">
    <source>
        <dbReference type="ARBA" id="ARBA00023136"/>
    </source>
</evidence>
<dbReference type="PANTHER" id="PTHR21443">
    <property type="entry name" value="CONSERVED OLIGOMERIC GOLGI COMPLEX COMPONENT 7"/>
    <property type="match status" value="1"/>
</dbReference>
<feature type="coiled-coil region" evidence="9">
    <location>
        <begin position="176"/>
        <end position="203"/>
    </location>
</feature>
<keyword evidence="6" id="KW-0333">Golgi apparatus</keyword>
<evidence type="ECO:0000256" key="1">
    <source>
        <dbReference type="ARBA" id="ARBA00004395"/>
    </source>
</evidence>
<keyword evidence="4" id="KW-0813">Transport</keyword>
<evidence type="ECO:0000256" key="5">
    <source>
        <dbReference type="ARBA" id="ARBA00022927"/>
    </source>
</evidence>
<keyword evidence="9" id="KW-0175">Coiled coil</keyword>
<dbReference type="PANTHER" id="PTHR21443:SF0">
    <property type="entry name" value="CONSERVED OLIGOMERIC GOLGI COMPLEX SUBUNIT 7"/>
    <property type="match status" value="1"/>
</dbReference>
<evidence type="ECO:0000256" key="8">
    <source>
        <dbReference type="ARBA" id="ARBA00031345"/>
    </source>
</evidence>
<feature type="region of interest" description="Disordered" evidence="10">
    <location>
        <begin position="96"/>
        <end position="142"/>
    </location>
</feature>
<comment type="subcellular location">
    <subcellularLocation>
        <location evidence="1">Golgi apparatus membrane</location>
        <topology evidence="1">Peripheral membrane protein</topology>
    </subcellularLocation>
</comment>
<feature type="non-terminal residue" evidence="11">
    <location>
        <position position="503"/>
    </location>
</feature>